<dbReference type="InterPro" id="IPR001148">
    <property type="entry name" value="CA_dom"/>
</dbReference>
<gene>
    <name evidence="2" type="ORF">RJ640_007108</name>
</gene>
<dbReference type="Gene3D" id="3.10.200.10">
    <property type="entry name" value="Alpha carbonic anhydrase"/>
    <property type="match status" value="2"/>
</dbReference>
<feature type="domain" description="Alpha-carbonic anhydrase" evidence="1">
    <location>
        <begin position="219"/>
        <end position="279"/>
    </location>
</feature>
<dbReference type="GO" id="GO:0006730">
    <property type="term" value="P:one-carbon metabolic process"/>
    <property type="evidence" value="ECO:0007669"/>
    <property type="project" value="TreeGrafter"/>
</dbReference>
<keyword evidence="3" id="KW-1185">Reference proteome</keyword>
<dbReference type="InterPro" id="IPR023561">
    <property type="entry name" value="Carbonic_anhydrase_a-class"/>
</dbReference>
<dbReference type="SUPFAM" id="SSF51069">
    <property type="entry name" value="Carbonic anhydrase"/>
    <property type="match status" value="2"/>
</dbReference>
<organism evidence="2 3">
    <name type="scientific">Escallonia rubra</name>
    <dbReference type="NCBI Taxonomy" id="112253"/>
    <lineage>
        <taxon>Eukaryota</taxon>
        <taxon>Viridiplantae</taxon>
        <taxon>Streptophyta</taxon>
        <taxon>Embryophyta</taxon>
        <taxon>Tracheophyta</taxon>
        <taxon>Spermatophyta</taxon>
        <taxon>Magnoliopsida</taxon>
        <taxon>eudicotyledons</taxon>
        <taxon>Gunneridae</taxon>
        <taxon>Pentapetalae</taxon>
        <taxon>asterids</taxon>
        <taxon>campanulids</taxon>
        <taxon>Escalloniales</taxon>
        <taxon>Escalloniaceae</taxon>
        <taxon>Escallonia</taxon>
    </lineage>
</organism>
<evidence type="ECO:0000313" key="2">
    <source>
        <dbReference type="EMBL" id="KAK2990960.1"/>
    </source>
</evidence>
<dbReference type="InterPro" id="IPR036398">
    <property type="entry name" value="CA_dom_sf"/>
</dbReference>
<dbReference type="PANTHER" id="PTHR18952:SF201">
    <property type="entry name" value="CARBONIC ANHYDRASE"/>
    <property type="match status" value="1"/>
</dbReference>
<comment type="caution">
    <text evidence="2">The sequence shown here is derived from an EMBL/GenBank/DDBJ whole genome shotgun (WGS) entry which is preliminary data.</text>
</comment>
<dbReference type="PROSITE" id="PS51144">
    <property type="entry name" value="ALPHA_CA_2"/>
    <property type="match status" value="1"/>
</dbReference>
<evidence type="ECO:0000313" key="3">
    <source>
        <dbReference type="Proteomes" id="UP001187471"/>
    </source>
</evidence>
<dbReference type="Proteomes" id="UP001187471">
    <property type="component" value="Unassembled WGS sequence"/>
</dbReference>
<protein>
    <recommendedName>
        <fullName evidence="1">Alpha-carbonic anhydrase domain-containing protein</fullName>
    </recommendedName>
</protein>
<dbReference type="PANTHER" id="PTHR18952">
    <property type="entry name" value="CARBONIC ANHYDRASE"/>
    <property type="match status" value="1"/>
</dbReference>
<proteinExistence type="predicted"/>
<feature type="non-terminal residue" evidence="2">
    <location>
        <position position="1"/>
    </location>
</feature>
<dbReference type="GO" id="GO:0004089">
    <property type="term" value="F:carbonate dehydratase activity"/>
    <property type="evidence" value="ECO:0007669"/>
    <property type="project" value="InterPro"/>
</dbReference>
<evidence type="ECO:0000259" key="1">
    <source>
        <dbReference type="PROSITE" id="PS51144"/>
    </source>
</evidence>
<name>A0AA88UMJ7_9ASTE</name>
<dbReference type="AlphaFoldDB" id="A0AA88UMJ7"/>
<accession>A0AA88UMJ7</accession>
<dbReference type="EMBL" id="JAVXUO010000589">
    <property type="protein sequence ID" value="KAK2990960.1"/>
    <property type="molecule type" value="Genomic_DNA"/>
</dbReference>
<reference evidence="2" key="1">
    <citation type="submission" date="2022-12" db="EMBL/GenBank/DDBJ databases">
        <title>Draft genome assemblies for two species of Escallonia (Escalloniales).</title>
        <authorList>
            <person name="Chanderbali A."/>
            <person name="Dervinis C."/>
            <person name="Anghel I."/>
            <person name="Soltis D."/>
            <person name="Soltis P."/>
            <person name="Zapata F."/>
        </authorList>
    </citation>
    <scope>NUCLEOTIDE SEQUENCE</scope>
    <source>
        <strain evidence="2">UCBG92.1500</strain>
        <tissue evidence="2">Leaf</tissue>
    </source>
</reference>
<dbReference type="GO" id="GO:0008270">
    <property type="term" value="F:zinc ion binding"/>
    <property type="evidence" value="ECO:0007669"/>
    <property type="project" value="InterPro"/>
</dbReference>
<sequence length="279" mass="32094">MGGYCDPSYYKDKSIDTIETEVEMYIDGCTFKMASWVKIEDDRTSKVVNNAFEVFELTRDNLIPRTPQETTLSNFFSSQSFLNSDDSCAYLELCNAEDEREFDYAQGSEKGPGRWGELKKEWTACKNGEIQSPIDMSNQRVEIIRNSRKLEKDYKPCNATVKNRGHDIMLYSLSCVTHEEPKKHHSHDLDWVAPLLPSALAPIKDQRSRNRFCDAEDEREFDYAQGGEKGPGRWGELKKEWAACKNGEMQSPVDMSNQRVEIIRGPEKLKRNYKPCNAT</sequence>